<accession>X1CU23</accession>
<organism evidence="1">
    <name type="scientific">marine sediment metagenome</name>
    <dbReference type="NCBI Taxonomy" id="412755"/>
    <lineage>
        <taxon>unclassified sequences</taxon>
        <taxon>metagenomes</taxon>
        <taxon>ecological metagenomes</taxon>
    </lineage>
</organism>
<protein>
    <submittedName>
        <fullName evidence="1">Uncharacterized protein</fullName>
    </submittedName>
</protein>
<dbReference type="AlphaFoldDB" id="X1CU23"/>
<sequence>DNTLVEESILNEYWNDALLMNIYYDLFSGVKEKKYKFNLMEFGKLLFLYLPSLLRNIFKQLQNKSLNFVPHMYFILDNMTIPFGLIYDDNNFLMLKYASGYKVGEPSLIGTTFEEKHQDISIPKSNEKLVNVLLIEATNSKGPLKWNEEYKNKSLIFPFPDSYDEINYISNFMKVTEGVNQINILNGSNSTREKILSELSSGAYNIIYFIGNIFYSKVSPPEIIKSIKIMIYLYW</sequence>
<comment type="caution">
    <text evidence="1">The sequence shown here is derived from an EMBL/GenBank/DDBJ whole genome shotgun (WGS) entry which is preliminary data.</text>
</comment>
<gene>
    <name evidence="1" type="ORF">S01H4_30412</name>
</gene>
<feature type="non-terminal residue" evidence="1">
    <location>
        <position position="1"/>
    </location>
</feature>
<name>X1CU23_9ZZZZ</name>
<reference evidence="1" key="1">
    <citation type="journal article" date="2014" name="Front. Microbiol.">
        <title>High frequency of phylogenetically diverse reductive dehalogenase-homologous genes in deep subseafloor sedimentary metagenomes.</title>
        <authorList>
            <person name="Kawai M."/>
            <person name="Futagami T."/>
            <person name="Toyoda A."/>
            <person name="Takaki Y."/>
            <person name="Nishi S."/>
            <person name="Hori S."/>
            <person name="Arai W."/>
            <person name="Tsubouchi T."/>
            <person name="Morono Y."/>
            <person name="Uchiyama I."/>
            <person name="Ito T."/>
            <person name="Fujiyama A."/>
            <person name="Inagaki F."/>
            <person name="Takami H."/>
        </authorList>
    </citation>
    <scope>NUCLEOTIDE SEQUENCE</scope>
    <source>
        <strain evidence="1">Expedition CK06-06</strain>
    </source>
</reference>
<proteinExistence type="predicted"/>
<dbReference type="EMBL" id="BART01015694">
    <property type="protein sequence ID" value="GAG87726.1"/>
    <property type="molecule type" value="Genomic_DNA"/>
</dbReference>
<evidence type="ECO:0000313" key="1">
    <source>
        <dbReference type="EMBL" id="GAG87726.1"/>
    </source>
</evidence>